<protein>
    <submittedName>
        <fullName evidence="8">Glycerol uptake protein 1</fullName>
    </submittedName>
</protein>
<reference evidence="8" key="1">
    <citation type="journal article" date="2020" name="Mol. Plant Microbe Interact.">
        <title>Genome Sequence of the Biocontrol Agent Coniothyrium minitans strain Conio (IMI 134523).</title>
        <authorList>
            <person name="Patel D."/>
            <person name="Shittu T.A."/>
            <person name="Baroncelli R."/>
            <person name="Muthumeenakshi S."/>
            <person name="Osborne T.H."/>
            <person name="Janganan T.K."/>
            <person name="Sreenivasaprasad S."/>
        </authorList>
    </citation>
    <scope>NUCLEOTIDE SEQUENCE</scope>
    <source>
        <strain evidence="8">Conio</strain>
    </source>
</reference>
<accession>A0A9P6G9V6</accession>
<evidence type="ECO:0000313" key="8">
    <source>
        <dbReference type="EMBL" id="KAF9731577.1"/>
    </source>
</evidence>
<feature type="region of interest" description="Disordered" evidence="6">
    <location>
        <begin position="309"/>
        <end position="341"/>
    </location>
</feature>
<comment type="caution">
    <text evidence="8">The sequence shown here is derived from an EMBL/GenBank/DDBJ whole genome shotgun (WGS) entry which is preliminary data.</text>
</comment>
<dbReference type="GO" id="GO:0006506">
    <property type="term" value="P:GPI anchor biosynthetic process"/>
    <property type="evidence" value="ECO:0007669"/>
    <property type="project" value="TreeGrafter"/>
</dbReference>
<dbReference type="OrthoDB" id="420606at2759"/>
<evidence type="ECO:0000313" key="9">
    <source>
        <dbReference type="Proteomes" id="UP000756921"/>
    </source>
</evidence>
<feature type="transmembrane region" description="Helical" evidence="7">
    <location>
        <begin position="400"/>
        <end position="421"/>
    </location>
</feature>
<keyword evidence="3 7" id="KW-0812">Transmembrane</keyword>
<dbReference type="Pfam" id="PF03062">
    <property type="entry name" value="MBOAT"/>
    <property type="match status" value="1"/>
</dbReference>
<evidence type="ECO:0000256" key="1">
    <source>
        <dbReference type="ARBA" id="ARBA00004141"/>
    </source>
</evidence>
<dbReference type="GO" id="GO:0016020">
    <property type="term" value="C:membrane"/>
    <property type="evidence" value="ECO:0007669"/>
    <property type="project" value="UniProtKB-SubCell"/>
</dbReference>
<evidence type="ECO:0000256" key="5">
    <source>
        <dbReference type="ARBA" id="ARBA00023136"/>
    </source>
</evidence>
<keyword evidence="5 7" id="KW-0472">Membrane</keyword>
<feature type="transmembrane region" description="Helical" evidence="7">
    <location>
        <begin position="615"/>
        <end position="640"/>
    </location>
</feature>
<feature type="transmembrane region" description="Helical" evidence="7">
    <location>
        <begin position="547"/>
        <end position="566"/>
    </location>
</feature>
<feature type="transmembrane region" description="Helical" evidence="7">
    <location>
        <begin position="578"/>
        <end position="603"/>
    </location>
</feature>
<dbReference type="InterPro" id="IPR051085">
    <property type="entry name" value="MB_O-acyltransferase"/>
</dbReference>
<dbReference type="InterPro" id="IPR004299">
    <property type="entry name" value="MBOAT_fam"/>
</dbReference>
<comment type="subcellular location">
    <subcellularLocation>
        <location evidence="1">Membrane</location>
        <topology evidence="1">Multi-pass membrane protein</topology>
    </subcellularLocation>
</comment>
<organism evidence="8 9">
    <name type="scientific">Paraphaeosphaeria minitans</name>
    <dbReference type="NCBI Taxonomy" id="565426"/>
    <lineage>
        <taxon>Eukaryota</taxon>
        <taxon>Fungi</taxon>
        <taxon>Dikarya</taxon>
        <taxon>Ascomycota</taxon>
        <taxon>Pezizomycotina</taxon>
        <taxon>Dothideomycetes</taxon>
        <taxon>Pleosporomycetidae</taxon>
        <taxon>Pleosporales</taxon>
        <taxon>Massarineae</taxon>
        <taxon>Didymosphaeriaceae</taxon>
        <taxon>Paraphaeosphaeria</taxon>
    </lineage>
</organism>
<dbReference type="PANTHER" id="PTHR13285:SF18">
    <property type="entry name" value="PROTEIN-CYSTEINE N-PALMITOYLTRANSFERASE RASP"/>
    <property type="match status" value="1"/>
</dbReference>
<dbReference type="EMBL" id="WJXW01000012">
    <property type="protein sequence ID" value="KAF9731577.1"/>
    <property type="molecule type" value="Genomic_DNA"/>
</dbReference>
<feature type="transmembrane region" description="Helical" evidence="7">
    <location>
        <begin position="187"/>
        <end position="211"/>
    </location>
</feature>
<sequence>MALRPLRQLYSLDTLDTRFIVPANATPKDALELTELGPAQSLPVRNGQVKSRQSVEGVQPSKWHTLEFKTYLALVSLCVFFMIKAVVDVSKESHPNYSRFDHLLSHGWIPGRKVDNTDLQYSSFRSNIIPLFVVVLLHPVLRKLYDGFWRAHTYTQVRSSSANGLTMGLSASAAADARMNQRISFDVPFTIIFIAALHGFSAFKIVLILYMNYCIAKKLPRPYVPAVTWIFGVGILFANEFGKGYSYAAFLRIFLPSSPTSEKEQPATNFGHRLDTFGGLIPRWEVLFNFTVLRLISFNMDYYWSTTSPSTSSLEVRAPPSPPTSPHTNNNSKKKQLDPANLSERDRVALPAKPTDYSFRTYFAYTLYSPLYLAGPILTFNDYVSQLRYRPHSITPKRTALYAVRFIICLLTMEVMIHYMYMIAIFHARPDFTAYTPTQLSMLGFFNLKHIWLKLLLPWRFFRLWGLLDGIDPPENMVRCMSDNYAVTHFWRGWHRSFNKWALRYLFIPMGGSAAPGMAGQVRSVVNKLVVFSFIAIWHDIQLRLLMWGWLVTLFVLPEVIAGYVFPAKKWKDSPDAYRYLCGVGAVGEILLLMVANLVGFALGLDGLKDLVSGIFSTWSGLGFLGVACVALFMAVQIMFEWRESEKRMGIKMKC</sequence>
<feature type="transmembrane region" description="Helical" evidence="7">
    <location>
        <begin position="223"/>
        <end position="242"/>
    </location>
</feature>
<dbReference type="AlphaFoldDB" id="A0A9P6G9V6"/>
<evidence type="ECO:0000256" key="4">
    <source>
        <dbReference type="ARBA" id="ARBA00022989"/>
    </source>
</evidence>
<dbReference type="PANTHER" id="PTHR13285">
    <property type="entry name" value="ACYLTRANSFERASE"/>
    <property type="match status" value="1"/>
</dbReference>
<dbReference type="GO" id="GO:0005783">
    <property type="term" value="C:endoplasmic reticulum"/>
    <property type="evidence" value="ECO:0007669"/>
    <property type="project" value="TreeGrafter"/>
</dbReference>
<dbReference type="GO" id="GO:0008374">
    <property type="term" value="F:O-acyltransferase activity"/>
    <property type="evidence" value="ECO:0007669"/>
    <property type="project" value="TreeGrafter"/>
</dbReference>
<name>A0A9P6G9V6_9PLEO</name>
<comment type="similarity">
    <text evidence="2">Belongs to the membrane-bound acyltransferase family.</text>
</comment>
<feature type="transmembrane region" description="Helical" evidence="7">
    <location>
        <begin position="362"/>
        <end position="380"/>
    </location>
</feature>
<evidence type="ECO:0000256" key="6">
    <source>
        <dbReference type="SAM" id="MobiDB-lite"/>
    </source>
</evidence>
<proteinExistence type="inferred from homology"/>
<evidence type="ECO:0000256" key="2">
    <source>
        <dbReference type="ARBA" id="ARBA00010323"/>
    </source>
</evidence>
<evidence type="ECO:0000256" key="3">
    <source>
        <dbReference type="ARBA" id="ARBA00022692"/>
    </source>
</evidence>
<gene>
    <name evidence="8" type="ORF">PMIN01_10594</name>
</gene>
<dbReference type="Proteomes" id="UP000756921">
    <property type="component" value="Unassembled WGS sequence"/>
</dbReference>
<evidence type="ECO:0000256" key="7">
    <source>
        <dbReference type="SAM" id="Phobius"/>
    </source>
</evidence>
<keyword evidence="4 7" id="KW-1133">Transmembrane helix</keyword>
<keyword evidence="9" id="KW-1185">Reference proteome</keyword>